<dbReference type="EMBL" id="JAUZQE010000036">
    <property type="protein sequence ID" value="MDR4126777.1"/>
    <property type="molecule type" value="Genomic_DNA"/>
</dbReference>
<dbReference type="RefSeq" id="WP_347287450.1">
    <property type="nucleotide sequence ID" value="NZ_JAUZQE010000036.1"/>
</dbReference>
<dbReference type="Pfam" id="PF01464">
    <property type="entry name" value="SLT"/>
    <property type="match status" value="1"/>
</dbReference>
<comment type="caution">
    <text evidence="3">The sequence shown here is derived from an EMBL/GenBank/DDBJ whole genome shotgun (WGS) entry which is preliminary data.</text>
</comment>
<dbReference type="InterPro" id="IPR023346">
    <property type="entry name" value="Lysozyme-like_dom_sf"/>
</dbReference>
<feature type="domain" description="Transglycosylase SLT" evidence="2">
    <location>
        <begin position="11"/>
        <end position="146"/>
    </location>
</feature>
<feature type="region of interest" description="Disordered" evidence="1">
    <location>
        <begin position="164"/>
        <end position="220"/>
    </location>
</feature>
<dbReference type="CDD" id="cd16892">
    <property type="entry name" value="LT_VirB1-like"/>
    <property type="match status" value="1"/>
</dbReference>
<reference evidence="3 4" key="1">
    <citation type="submission" date="2023-08" db="EMBL/GenBank/DDBJ databases">
        <title>Alcaligenaceae gen. nov., a novel taxon isolated from the sludge of Yixing Pesticide Factory.</title>
        <authorList>
            <person name="Ruan L."/>
        </authorList>
    </citation>
    <scope>NUCLEOTIDE SEQUENCE [LARGE SCALE GENOMIC DNA]</scope>
    <source>
        <strain evidence="3 4">LG-2</strain>
    </source>
</reference>
<proteinExistence type="predicted"/>
<keyword evidence="4" id="KW-1185">Reference proteome</keyword>
<evidence type="ECO:0000313" key="3">
    <source>
        <dbReference type="EMBL" id="MDR4126777.1"/>
    </source>
</evidence>
<organism evidence="3 4">
    <name type="scientific">Yanghanlia caeni</name>
    <dbReference type="NCBI Taxonomy" id="3064283"/>
    <lineage>
        <taxon>Bacteria</taxon>
        <taxon>Pseudomonadati</taxon>
        <taxon>Pseudomonadota</taxon>
        <taxon>Betaproteobacteria</taxon>
        <taxon>Burkholderiales</taxon>
        <taxon>Alcaligenaceae</taxon>
        <taxon>Yanghanlia</taxon>
    </lineage>
</organism>
<sequence>MLAELAALALACAPDIHPVTLHAVVKHESRAQQYAIGVNRKGHQLKRQPRSLEEATAAAQRLIDQGIDFDAGLGQINVRNWAWLKLDATTVFDPCRNLTAAQTVLAECYTRALPTHKDPQQALRAALSCYNTGNFRRGFTNGYVGKVLTQAGIKVPALVPLADDTTSPAAAGTPAQPPENPKQKPQPEAPPGTPDGFTSNPANDGFAQTPDPQPGQHSDA</sequence>
<dbReference type="InterPro" id="IPR008258">
    <property type="entry name" value="Transglycosylase_SLT_dom_1"/>
</dbReference>
<protein>
    <submittedName>
        <fullName evidence="3">Transglycosylase SLT domain-containing protein</fullName>
    </submittedName>
</protein>
<evidence type="ECO:0000256" key="1">
    <source>
        <dbReference type="SAM" id="MobiDB-lite"/>
    </source>
</evidence>
<name>A0ABU1D8R6_9BURK</name>
<gene>
    <name evidence="3" type="ORF">Q8947_12385</name>
</gene>
<evidence type="ECO:0000313" key="4">
    <source>
        <dbReference type="Proteomes" id="UP001232156"/>
    </source>
</evidence>
<evidence type="ECO:0000259" key="2">
    <source>
        <dbReference type="Pfam" id="PF01464"/>
    </source>
</evidence>
<dbReference type="Gene3D" id="1.10.530.10">
    <property type="match status" value="1"/>
</dbReference>
<accession>A0ABU1D8R6</accession>
<dbReference type="SUPFAM" id="SSF53955">
    <property type="entry name" value="Lysozyme-like"/>
    <property type="match status" value="1"/>
</dbReference>
<dbReference type="Proteomes" id="UP001232156">
    <property type="component" value="Unassembled WGS sequence"/>
</dbReference>